<evidence type="ECO:0000259" key="10">
    <source>
        <dbReference type="PROSITE" id="PS51194"/>
    </source>
</evidence>
<dbReference type="GO" id="GO:0005634">
    <property type="term" value="C:nucleus"/>
    <property type="evidence" value="ECO:0007669"/>
    <property type="project" value="TreeGrafter"/>
</dbReference>
<accession>A0A517LR73</accession>
<proteinExistence type="predicted"/>
<dbReference type="PANTHER" id="PTHR45626:SF26">
    <property type="entry name" value="FAMILY HELICASE, PUTATIVE (AFU_ORTHOLOGUE AFUA_2G09120)-RELATED"/>
    <property type="match status" value="1"/>
</dbReference>
<dbReference type="GO" id="GO:0008168">
    <property type="term" value="F:methyltransferase activity"/>
    <property type="evidence" value="ECO:0007669"/>
    <property type="project" value="UniProtKB-KW"/>
</dbReference>
<keyword evidence="7" id="KW-0862">Zinc</keyword>
<keyword evidence="6" id="KW-0378">Hydrolase</keyword>
<dbReference type="Gene3D" id="3.40.50.150">
    <property type="entry name" value="Vaccinia Virus protein VP39"/>
    <property type="match status" value="1"/>
</dbReference>
<feature type="compositionally biased region" description="Polar residues" evidence="9">
    <location>
        <begin position="241"/>
        <end position="251"/>
    </location>
</feature>
<evidence type="ECO:0000256" key="5">
    <source>
        <dbReference type="ARBA" id="ARBA00022771"/>
    </source>
</evidence>
<dbReference type="GO" id="GO:0005524">
    <property type="term" value="F:ATP binding"/>
    <property type="evidence" value="ECO:0007669"/>
    <property type="project" value="UniProtKB-KW"/>
</dbReference>
<dbReference type="PANTHER" id="PTHR45626">
    <property type="entry name" value="TRANSCRIPTION TERMINATION FACTOR 2-RELATED"/>
    <property type="match status" value="1"/>
</dbReference>
<feature type="compositionally biased region" description="Basic and acidic residues" evidence="9">
    <location>
        <begin position="81"/>
        <end position="90"/>
    </location>
</feature>
<dbReference type="Pfam" id="PF00176">
    <property type="entry name" value="SNF2-rel_dom"/>
    <property type="match status" value="1"/>
</dbReference>
<dbReference type="InterPro" id="IPR029063">
    <property type="entry name" value="SAM-dependent_MTases_sf"/>
</dbReference>
<dbReference type="InterPro" id="IPR014001">
    <property type="entry name" value="Helicase_ATP-bd"/>
</dbReference>
<dbReference type="PROSITE" id="PS51194">
    <property type="entry name" value="HELICASE_CTER"/>
    <property type="match status" value="1"/>
</dbReference>
<dbReference type="InterPro" id="IPR027417">
    <property type="entry name" value="P-loop_NTPase"/>
</dbReference>
<dbReference type="InterPro" id="IPR050628">
    <property type="entry name" value="SNF2_RAD54_helicase_TF"/>
</dbReference>
<name>A0A517LR73_9PEZI</name>
<dbReference type="Pfam" id="PF00145">
    <property type="entry name" value="DNA_methylase"/>
    <property type="match status" value="1"/>
</dbReference>
<dbReference type="Gene3D" id="3.40.50.300">
    <property type="entry name" value="P-loop containing nucleotide triphosphate hydrolases"/>
    <property type="match status" value="1"/>
</dbReference>
<feature type="compositionally biased region" description="Polar residues" evidence="9">
    <location>
        <begin position="131"/>
        <end position="141"/>
    </location>
</feature>
<dbReference type="InterPro" id="IPR001525">
    <property type="entry name" value="C5_MeTfrase"/>
</dbReference>
<gene>
    <name evidence="11" type="ORF">FKW77_004631</name>
</gene>
<dbReference type="STRING" id="50376.A0A517LR73"/>
<evidence type="ECO:0000313" key="11">
    <source>
        <dbReference type="EMBL" id="QDS78140.1"/>
    </source>
</evidence>
<organism evidence="11 12">
    <name type="scientific">Venturia effusa</name>
    <dbReference type="NCBI Taxonomy" id="50376"/>
    <lineage>
        <taxon>Eukaryota</taxon>
        <taxon>Fungi</taxon>
        <taxon>Dikarya</taxon>
        <taxon>Ascomycota</taxon>
        <taxon>Pezizomycotina</taxon>
        <taxon>Dothideomycetes</taxon>
        <taxon>Pleosporomycetidae</taxon>
        <taxon>Venturiales</taxon>
        <taxon>Venturiaceae</taxon>
        <taxon>Venturia</taxon>
    </lineage>
</organism>
<dbReference type="InterPro" id="IPR000330">
    <property type="entry name" value="SNF2_N"/>
</dbReference>
<keyword evidence="8" id="KW-0067">ATP-binding</keyword>
<dbReference type="GO" id="GO:0006281">
    <property type="term" value="P:DNA repair"/>
    <property type="evidence" value="ECO:0007669"/>
    <property type="project" value="TreeGrafter"/>
</dbReference>
<evidence type="ECO:0000256" key="4">
    <source>
        <dbReference type="ARBA" id="ARBA00022741"/>
    </source>
</evidence>
<dbReference type="InterPro" id="IPR038718">
    <property type="entry name" value="SNF2-like_sf"/>
</dbReference>
<dbReference type="OrthoDB" id="423221at2759"/>
<dbReference type="InterPro" id="IPR001650">
    <property type="entry name" value="Helicase_C-like"/>
</dbReference>
<keyword evidence="1" id="KW-0489">Methyltransferase</keyword>
<feature type="compositionally biased region" description="Acidic residues" evidence="9">
    <location>
        <begin position="210"/>
        <end position="230"/>
    </location>
</feature>
<evidence type="ECO:0000256" key="9">
    <source>
        <dbReference type="SAM" id="MobiDB-lite"/>
    </source>
</evidence>
<dbReference type="Gene3D" id="3.40.50.10810">
    <property type="entry name" value="Tandem AAA-ATPase domain"/>
    <property type="match status" value="1"/>
</dbReference>
<keyword evidence="4" id="KW-0547">Nucleotide-binding</keyword>
<reference evidence="11 12" key="1">
    <citation type="submission" date="2019-07" db="EMBL/GenBank/DDBJ databases">
        <title>Finished genome of Venturia effusa.</title>
        <authorList>
            <person name="Young C.A."/>
            <person name="Cox M.P."/>
            <person name="Ganley A.R.D."/>
            <person name="David W.J."/>
        </authorList>
    </citation>
    <scope>NUCLEOTIDE SEQUENCE [LARGE SCALE GENOMIC DNA]</scope>
    <source>
        <strain evidence="12">albino</strain>
    </source>
</reference>
<dbReference type="GO" id="GO:0008094">
    <property type="term" value="F:ATP-dependent activity, acting on DNA"/>
    <property type="evidence" value="ECO:0007669"/>
    <property type="project" value="TreeGrafter"/>
</dbReference>
<evidence type="ECO:0000313" key="12">
    <source>
        <dbReference type="Proteomes" id="UP000316270"/>
    </source>
</evidence>
<dbReference type="GO" id="GO:0032259">
    <property type="term" value="P:methylation"/>
    <property type="evidence" value="ECO:0007669"/>
    <property type="project" value="UniProtKB-KW"/>
</dbReference>
<evidence type="ECO:0000256" key="8">
    <source>
        <dbReference type="ARBA" id="ARBA00022840"/>
    </source>
</evidence>
<feature type="compositionally biased region" description="Basic and acidic residues" evidence="9">
    <location>
        <begin position="112"/>
        <end position="123"/>
    </location>
</feature>
<sequence>MAIAGIMTYFKRAAPVRATSNTGKRKRDALVELINESPGPGARLLDCVLIPTSSPSTASPPPDPVIVRKKAAVRKSRKTLAQKESEALKEEIEEAPPKVSKKRGRMTTAKQPPKEMPVREKKIAAAAPINEPSTDPPTSTRRSGRAPRKSYVFATPTTDDSDEEMEEVEEAVESDFEELEDADIELEDDDQFQSDGDLSVAGDDLATYSDDNDEEIEEVSDLDIDVDVAEEPSTKRRKLNSSKPQPQTTKPKTSKRNLDPNLPPLAHIEDIFLDITEKSLANGLGQAIEHLKGGALKVGTMCSGTEAPLLALRLVQQCLQDKLNVDPFEVDHIFSAEIEEFKQAYIERNFHPNMLLRDITELYVDDNKQMKGVTAYGAEVDVPRDIHVLVAGSSCVDFSTLNTAQVNGFGERKGESEDTFMAVLKYTQWARPPIVILENVDKDEAWKEFTRHFDKIGYSTEIVKVDTKDYYLPQTRVRRYMLCLDKQVYEEAKSQELAKWRVLMAEFKRRASSALPVFLLSEDDPRQVALLARNQGSSRDAGGMNTSWEACRGRHLAVRLEDRLGQRKPVMMVLPEHCDTRWIKRRVDRETDVIEICYLKRAKDLIDSRFKTRVIDLSQNIERVDGAPLGISSCLTPSGIPYLTDRAGPLTGLHALQLQGIPIEELIFTSETDAELRDLAGNAMSSTVVGCAILGALIVAAQKLTVSKILTPKTISTAAIKDQIATNHELEGLAQKPLTSIHIPANALLDARNSSRKCHCEARTLISNYDIRVCRDCDHTACRKCAGNPKHNYKDVIKRSTRLTPHEFESRWRANFPLRLKLQVPLKELESQKSSMDEDIAEQYVLAVTEAAEDGFVLLEMYRDQYWYVRYDSAHATLELKLDNEPTWRLFVKSAPELPANSKLRRIFGKPVAYSTSNVTTGIASLSMTWWIPSTREIKVSIAGQGSRPSWRATVGLIDYIDEKVFDTLDITVESDSTLHRDVSGTYKLLPDCGTAYNSLHKRVSDKSSNLSKDMFFFMDPDPVGCVEDDRFVFSNDHERQPNPTHTRELAAIMESEWHPWKHDQSKQVSIYEQGFWTKPEEARMKVVQGDLDYHRMTRTHQEYHDDLCSKAETVLTVRFQAPSDILSSWRAVRSVALNDRYFYSQLAWPLRDGSLLNNLTDWMSIDSSSFQDHCESCSPARPAIRWRQGLARKSKSDSSTTIKLVVQEDRLAAAAYERALKSRPTPYFILANIDDSGFAQIDVGVNRISLAHRALEKLRIASSGTPSVRWRLDSDFVERTSMKFPRFTLKSNHEDVMDSQIDGMKLDLRPEQLRSLTWMRAQEHGSGVSFVCQEVEEAIHPKLGWKTEVQATAPIRVKGGVLADQPSYGKTVTSLALIHAGFRDEDGEAHIGQSVDEDFLDLKGTLIVTPPHLIRQWSDEISKFLPDEYGQAGVVLVISSPTDWRKYSLLHFMNAKIVILSWKVLLHESYVGQLALFTALPHPNPGGREYKTWLEYATASIPSAMAALKKAEDIPAFAKDRADLFSQNCADARFKADIPSHRVKGAKYAAKADKSKVDNVEFERPVGTLKEGISGNSAEWEGLAFPPFHLFRWNRVLVDEYAILTDKMNSSERTAAYGSVLQLRADKRWILSGTPALDDFVDVKAIAGLLGVYLGIDAFVPELLGPKKLKSLRDDMSKSELFQAFQEVHSLDWHMNRHTHAQKFLDVFVRQNDAEIGHIETRSQLKPVRLVPAHRAIYEELSHYLQAADMIPRESANQGSDREEKINRSIQGVQDAEDVLLRRAASFDASGGLDSFDDIVKIRQRELDACKADLRAFLQLAQHLRQKKDVEANQRFSRWNHEPVDDSEAKALLDEYVAKAKKLMVSDELAAAVMRRLMSSKSNASKPDSFFKAQLANVLPRMKETILKLRPSVRNMTSLIRALRFVRAIRALQNSAGVADCDKCQSSVEVLDLRLVSTCGHTICKTCLDMDMSREHCVIDGCNAEIDQRCIKSAEDYLDTDPCPAGRSFGSKFDSIAKILKGIPADDQAILFVPGDGLIKDAAECFDYHGVSHVTALEDDKDLINKIEDFKETKSAEMRDKVLVINIYGDHATGLNLTNANHVVFLSPLHAPDQYGYESKMLQAIRRAHRFGQEKVVHIYRFVALKTVDVNILENRERSLDGPIWESSEIPSQLSQVHRTESRTEMAKLVRIHETMGLVPRAWAEAHKMDIEAAGFAADIQLSNAYEELTEEDAVDE</sequence>
<dbReference type="InterPro" id="IPR017907">
    <property type="entry name" value="Znf_RING_CS"/>
</dbReference>
<protein>
    <recommendedName>
        <fullName evidence="10">Helicase C-terminal domain-containing protein</fullName>
    </recommendedName>
</protein>
<evidence type="ECO:0000256" key="6">
    <source>
        <dbReference type="ARBA" id="ARBA00022801"/>
    </source>
</evidence>
<dbReference type="SUPFAM" id="SSF52540">
    <property type="entry name" value="P-loop containing nucleoside triphosphate hydrolases"/>
    <property type="match status" value="2"/>
</dbReference>
<keyword evidence="12" id="KW-1185">Reference proteome</keyword>
<keyword evidence="2" id="KW-0808">Transferase</keyword>
<dbReference type="SUPFAM" id="SSF53335">
    <property type="entry name" value="S-adenosyl-L-methionine-dependent methyltransferases"/>
    <property type="match status" value="1"/>
</dbReference>
<feature type="region of interest" description="Disordered" evidence="9">
    <location>
        <begin position="76"/>
        <end position="262"/>
    </location>
</feature>
<feature type="compositionally biased region" description="Acidic residues" evidence="9">
    <location>
        <begin position="159"/>
        <end position="192"/>
    </location>
</feature>
<dbReference type="GO" id="GO:0016787">
    <property type="term" value="F:hydrolase activity"/>
    <property type="evidence" value="ECO:0007669"/>
    <property type="project" value="UniProtKB-KW"/>
</dbReference>
<dbReference type="EMBL" id="CP042203">
    <property type="protein sequence ID" value="QDS78140.1"/>
    <property type="molecule type" value="Genomic_DNA"/>
</dbReference>
<evidence type="ECO:0000256" key="3">
    <source>
        <dbReference type="ARBA" id="ARBA00022723"/>
    </source>
</evidence>
<keyword evidence="5" id="KW-0863">Zinc-finger</keyword>
<dbReference type="PROSITE" id="PS00518">
    <property type="entry name" value="ZF_RING_1"/>
    <property type="match status" value="1"/>
</dbReference>
<dbReference type="Proteomes" id="UP000316270">
    <property type="component" value="Chromosome 19"/>
</dbReference>
<evidence type="ECO:0000256" key="1">
    <source>
        <dbReference type="ARBA" id="ARBA00022603"/>
    </source>
</evidence>
<dbReference type="SMART" id="SM00487">
    <property type="entry name" value="DEXDc"/>
    <property type="match status" value="1"/>
</dbReference>
<evidence type="ECO:0000256" key="7">
    <source>
        <dbReference type="ARBA" id="ARBA00022833"/>
    </source>
</evidence>
<feature type="domain" description="Helicase C-terminal" evidence="10">
    <location>
        <begin position="2016"/>
        <end position="2179"/>
    </location>
</feature>
<evidence type="ECO:0000256" key="2">
    <source>
        <dbReference type="ARBA" id="ARBA00022679"/>
    </source>
</evidence>
<dbReference type="GO" id="GO:0008270">
    <property type="term" value="F:zinc ion binding"/>
    <property type="evidence" value="ECO:0007669"/>
    <property type="project" value="UniProtKB-KW"/>
</dbReference>
<keyword evidence="3" id="KW-0479">Metal-binding</keyword>